<dbReference type="PANTHER" id="PTHR30007">
    <property type="entry name" value="PHP DOMAIN PROTEIN"/>
    <property type="match status" value="1"/>
</dbReference>
<dbReference type="InterPro" id="IPR025161">
    <property type="entry name" value="IS402-like_dom"/>
</dbReference>
<dbReference type="NCBIfam" id="NF033580">
    <property type="entry name" value="transpos_IS5_3"/>
    <property type="match status" value="1"/>
</dbReference>
<sequence length="280" mass="31944">MAERRWYPTDLSDAEWELIAPLIPDPKPGGRPPAHERREIVNALAYWIRAGCAWRLLPHDLPPWQTVYHYWRLWRIAGRWEQILARLRERDRTSGGRDPTPGAGVLDSQSVRATDRGGLHGYDGAKKVNGVKRHLLVDTLGTVLVACVSPASVDDRLAAMVVLSQARDAFVRLRHVWADQGYRGREFCNWAEDAVDVDVQIVSRRDGGFRHTWAPVGAPPRQVPMFAVVPRRWVVERTFAWLGKYRRLSKDYEYLTATSENAIYLAMSMILLRRLTGTPA</sequence>
<protein>
    <submittedName>
        <fullName evidence="4">Transposase</fullName>
    </submittedName>
</protein>
<feature type="domain" description="Transposase IS4-like" evidence="2">
    <location>
        <begin position="101"/>
        <end position="270"/>
    </location>
</feature>
<evidence type="ECO:0000313" key="4">
    <source>
        <dbReference type="EMBL" id="OHV36652.1"/>
    </source>
</evidence>
<evidence type="ECO:0000259" key="3">
    <source>
        <dbReference type="Pfam" id="PF13340"/>
    </source>
</evidence>
<comment type="caution">
    <text evidence="4">The sequence shown here is derived from an EMBL/GenBank/DDBJ whole genome shotgun (WGS) entry which is preliminary data.</text>
</comment>
<dbReference type="GO" id="GO:0003677">
    <property type="term" value="F:DNA binding"/>
    <property type="evidence" value="ECO:0007669"/>
    <property type="project" value="InterPro"/>
</dbReference>
<gene>
    <name evidence="4" type="ORF">BBK14_33260</name>
</gene>
<evidence type="ECO:0000256" key="1">
    <source>
        <dbReference type="SAM" id="MobiDB-lite"/>
    </source>
</evidence>
<accession>A0A1S1QUB6</accession>
<evidence type="ECO:0000313" key="5">
    <source>
        <dbReference type="Proteomes" id="UP000179769"/>
    </source>
</evidence>
<dbReference type="RefSeq" id="WP_071061996.1">
    <property type="nucleotide sequence ID" value="NZ_MAXA01000115.1"/>
</dbReference>
<dbReference type="PANTHER" id="PTHR30007:SF0">
    <property type="entry name" value="TRANSPOSASE"/>
    <property type="match status" value="1"/>
</dbReference>
<dbReference type="InterPro" id="IPR002559">
    <property type="entry name" value="Transposase_11"/>
</dbReference>
<feature type="region of interest" description="Disordered" evidence="1">
    <location>
        <begin position="91"/>
        <end position="110"/>
    </location>
</feature>
<keyword evidence="5" id="KW-1185">Reference proteome</keyword>
<reference evidence="5" key="1">
    <citation type="submission" date="2016-07" db="EMBL/GenBank/DDBJ databases">
        <title>Frankia sp. NRRL B-16219 Genome sequencing.</title>
        <authorList>
            <person name="Ghodhbane-Gtari F."/>
            <person name="Swanson E."/>
            <person name="Gueddou A."/>
            <person name="Louati M."/>
            <person name="Nouioui I."/>
            <person name="Hezbri K."/>
            <person name="Abebe-Akele F."/>
            <person name="Simpson S."/>
            <person name="Morris K."/>
            <person name="Thomas K."/>
            <person name="Gtari M."/>
            <person name="Tisa L.S."/>
        </authorList>
    </citation>
    <scope>NUCLEOTIDE SEQUENCE [LARGE SCALE GENOMIC DNA]</scope>
    <source>
        <strain evidence="5">NRRL B-16219</strain>
    </source>
</reference>
<proteinExistence type="predicted"/>
<organism evidence="4 5">
    <name type="scientific">Parafrankia soli</name>
    <dbReference type="NCBI Taxonomy" id="2599596"/>
    <lineage>
        <taxon>Bacteria</taxon>
        <taxon>Bacillati</taxon>
        <taxon>Actinomycetota</taxon>
        <taxon>Actinomycetes</taxon>
        <taxon>Frankiales</taxon>
        <taxon>Frankiaceae</taxon>
        <taxon>Parafrankia</taxon>
    </lineage>
</organism>
<dbReference type="AlphaFoldDB" id="A0A1S1QUB6"/>
<dbReference type="Pfam" id="PF01609">
    <property type="entry name" value="DDE_Tnp_1"/>
    <property type="match status" value="1"/>
</dbReference>
<dbReference type="Proteomes" id="UP000179769">
    <property type="component" value="Unassembled WGS sequence"/>
</dbReference>
<feature type="domain" description="Insertion element IS402-like" evidence="3">
    <location>
        <begin position="11"/>
        <end position="83"/>
    </location>
</feature>
<dbReference type="GO" id="GO:0006313">
    <property type="term" value="P:DNA transposition"/>
    <property type="evidence" value="ECO:0007669"/>
    <property type="project" value="InterPro"/>
</dbReference>
<dbReference type="Pfam" id="PF13340">
    <property type="entry name" value="DUF4096"/>
    <property type="match status" value="1"/>
</dbReference>
<dbReference type="OrthoDB" id="4559615at2"/>
<evidence type="ECO:0000259" key="2">
    <source>
        <dbReference type="Pfam" id="PF01609"/>
    </source>
</evidence>
<dbReference type="EMBL" id="MAXA01000115">
    <property type="protein sequence ID" value="OHV36652.1"/>
    <property type="molecule type" value="Genomic_DNA"/>
</dbReference>
<name>A0A1S1QUB6_9ACTN</name>
<dbReference type="GO" id="GO:0004803">
    <property type="term" value="F:transposase activity"/>
    <property type="evidence" value="ECO:0007669"/>
    <property type="project" value="InterPro"/>
</dbReference>